<keyword evidence="6" id="KW-0812">Transmembrane</keyword>
<keyword evidence="9" id="KW-0442">Lipid degradation</keyword>
<evidence type="ECO:0000256" key="12">
    <source>
        <dbReference type="ARBA" id="ARBA00023006"/>
    </source>
</evidence>
<evidence type="ECO:0000256" key="1">
    <source>
        <dbReference type="ARBA" id="ARBA00001024"/>
    </source>
</evidence>
<dbReference type="InterPro" id="IPR002921">
    <property type="entry name" value="Fungal_lipase-type"/>
</dbReference>
<reference evidence="19 20" key="1">
    <citation type="submission" date="2024-02" db="EMBL/GenBank/DDBJ databases">
        <title>A nitrogen-fixing paenibacillus bacterium.</title>
        <authorList>
            <person name="Zhang W.L."/>
            <person name="Chen S.F."/>
        </authorList>
    </citation>
    <scope>NUCLEOTIDE SEQUENCE [LARGE SCALE GENOMIC DNA]</scope>
    <source>
        <strain evidence="19 20">M1</strain>
    </source>
</reference>
<keyword evidence="20" id="KW-1185">Reference proteome</keyword>
<keyword evidence="13" id="KW-0443">Lipid metabolism</keyword>
<keyword evidence="12" id="KW-0072">Autophagy</keyword>
<evidence type="ECO:0000256" key="7">
    <source>
        <dbReference type="ARBA" id="ARBA00022753"/>
    </source>
</evidence>
<keyword evidence="14" id="KW-0472">Membrane</keyword>
<keyword evidence="10" id="KW-0735">Signal-anchor</keyword>
<evidence type="ECO:0000256" key="14">
    <source>
        <dbReference type="ARBA" id="ARBA00023136"/>
    </source>
</evidence>
<keyword evidence="8" id="KW-0378">Hydrolase</keyword>
<evidence type="ECO:0000256" key="17">
    <source>
        <dbReference type="ARBA" id="ARBA00029828"/>
    </source>
</evidence>
<dbReference type="PANTHER" id="PTHR47175:SF2">
    <property type="entry name" value="LIPASE ATG15-RELATED"/>
    <property type="match status" value="1"/>
</dbReference>
<evidence type="ECO:0000256" key="2">
    <source>
        <dbReference type="ARBA" id="ARBA00004270"/>
    </source>
</evidence>
<dbReference type="Proteomes" id="UP001306950">
    <property type="component" value="Unassembled WGS sequence"/>
</dbReference>
<feature type="domain" description="Fungal lipase-type" evidence="18">
    <location>
        <begin position="134"/>
        <end position="216"/>
    </location>
</feature>
<comment type="function">
    <text evidence="16">Lipase which is essential for lysis of subvacuolar cytoplasm to vacuole targeted bodies and intravacuolar autophagic bodies. Involved in the lysis of intravacuolar multivesicular body (MVB) vesicles. The intravacuolar membrane disintegration by ATG15 is critical to life span extension.</text>
</comment>
<evidence type="ECO:0000256" key="10">
    <source>
        <dbReference type="ARBA" id="ARBA00022968"/>
    </source>
</evidence>
<evidence type="ECO:0000256" key="16">
    <source>
        <dbReference type="ARBA" id="ARBA00024663"/>
    </source>
</evidence>
<dbReference type="SUPFAM" id="SSF53474">
    <property type="entry name" value="alpha/beta-Hydrolases"/>
    <property type="match status" value="1"/>
</dbReference>
<evidence type="ECO:0000256" key="11">
    <source>
        <dbReference type="ARBA" id="ARBA00022989"/>
    </source>
</evidence>
<dbReference type="Pfam" id="PF01764">
    <property type="entry name" value="Lipase_3"/>
    <property type="match status" value="1"/>
</dbReference>
<dbReference type="EC" id="3.1.1.3" evidence="5"/>
<comment type="catalytic activity">
    <reaction evidence="1">
        <text>a triacylglycerol + H2O = a diacylglycerol + a fatty acid + H(+)</text>
        <dbReference type="Rhea" id="RHEA:12044"/>
        <dbReference type="ChEBI" id="CHEBI:15377"/>
        <dbReference type="ChEBI" id="CHEBI:15378"/>
        <dbReference type="ChEBI" id="CHEBI:17855"/>
        <dbReference type="ChEBI" id="CHEBI:18035"/>
        <dbReference type="ChEBI" id="CHEBI:28868"/>
        <dbReference type="EC" id="3.1.1.3"/>
    </reaction>
</comment>
<sequence>MSYISDKQYHEIAVLAYKDVDTNQSLKDPNWKVVEPEGAKLHSKISGFDAAVFYNEKTNQVVIGYRGTEPKFGDSDQTINRIMDFETDAADVVFGKYRKIEERLESPLKTAILNSPLVLLNDYIEYENNQFHQAEELYDAVKKQYPDAQITATGHSLGGALAQFVAVRNDISGVTFSAPSVTNLLSDELLEKVNNGDFDRQIVNYVHPSDSVGAGPFSEYQRHVGSTYYIGTDFDSANQKYDDLDIPVYLEFSYPISNSIQIGSYPGEWGPGQIQRALDSFSGKDGQLSYHALENYTFDSNGNINNPLVDRNTGQLVEGSPRWNNYMEAIAVWENLKNRGADLIYSVAEKFFPFMALLGGSTIQLQPEELKESSRQIKLHVQEFQQELPGTLRSIQNLLSTSQSRSLQPIVQRTIDELNQFIRWYAATANDIGEYINKKADDFIRADQGINP</sequence>
<comment type="subcellular location">
    <subcellularLocation>
        <location evidence="3">Endosome</location>
        <location evidence="3">Multivesicular body membrane</location>
        <topology evidence="3">Single-pass type II membrane protein</topology>
    </subcellularLocation>
    <subcellularLocation>
        <location evidence="2">Prevacuolar compartment membrane</location>
        <topology evidence="2">Single-pass type II membrane protein</topology>
    </subcellularLocation>
</comment>
<evidence type="ECO:0000259" key="18">
    <source>
        <dbReference type="Pfam" id="PF01764"/>
    </source>
</evidence>
<dbReference type="InterPro" id="IPR029058">
    <property type="entry name" value="AB_hydrolase_fold"/>
</dbReference>
<evidence type="ECO:0000313" key="19">
    <source>
        <dbReference type="EMBL" id="MEF2968550.1"/>
    </source>
</evidence>
<keyword evidence="7" id="KW-0967">Endosome</keyword>
<evidence type="ECO:0000256" key="3">
    <source>
        <dbReference type="ARBA" id="ARBA00004343"/>
    </source>
</evidence>
<name>A0ABU7VYI1_9BACL</name>
<evidence type="ECO:0000313" key="20">
    <source>
        <dbReference type="Proteomes" id="UP001306950"/>
    </source>
</evidence>
<evidence type="ECO:0000256" key="8">
    <source>
        <dbReference type="ARBA" id="ARBA00022801"/>
    </source>
</evidence>
<comment type="subunit">
    <text evidence="4">Binds to both phosphatidylinositol (PI) and phosphatidylinositol 3,5-bisphosphate (PIP2).</text>
</comment>
<dbReference type="PANTHER" id="PTHR47175">
    <property type="entry name" value="LIPASE ATG15-RELATED"/>
    <property type="match status" value="1"/>
</dbReference>
<evidence type="ECO:0000256" key="13">
    <source>
        <dbReference type="ARBA" id="ARBA00023098"/>
    </source>
</evidence>
<dbReference type="EMBL" id="JAZHPZ010000016">
    <property type="protein sequence ID" value="MEF2968550.1"/>
    <property type="molecule type" value="Genomic_DNA"/>
</dbReference>
<comment type="caution">
    <text evidence="19">The sequence shown here is derived from an EMBL/GenBank/DDBJ whole genome shotgun (WGS) entry which is preliminary data.</text>
</comment>
<proteinExistence type="predicted"/>
<evidence type="ECO:0000256" key="5">
    <source>
        <dbReference type="ARBA" id="ARBA00013279"/>
    </source>
</evidence>
<evidence type="ECO:0000256" key="15">
    <source>
        <dbReference type="ARBA" id="ARBA00023180"/>
    </source>
</evidence>
<protein>
    <recommendedName>
        <fullName evidence="5">triacylglycerol lipase</fullName>
        <ecNumber evidence="5">3.1.1.3</ecNumber>
    </recommendedName>
    <alternativeName>
        <fullName evidence="17">Autophagy-related protein 15</fullName>
    </alternativeName>
</protein>
<evidence type="ECO:0000256" key="4">
    <source>
        <dbReference type="ARBA" id="ARBA00011137"/>
    </source>
</evidence>
<evidence type="ECO:0000256" key="9">
    <source>
        <dbReference type="ARBA" id="ARBA00022963"/>
    </source>
</evidence>
<dbReference type="CDD" id="cd00741">
    <property type="entry name" value="Lipase"/>
    <property type="match status" value="1"/>
</dbReference>
<gene>
    <name evidence="19" type="ORF">V3851_22265</name>
</gene>
<dbReference type="Gene3D" id="3.40.50.1820">
    <property type="entry name" value="alpha/beta hydrolase"/>
    <property type="match status" value="1"/>
</dbReference>
<keyword evidence="11" id="KW-1133">Transmembrane helix</keyword>
<organism evidence="19 20">
    <name type="scientific">Paenibacillus haidiansis</name>
    <dbReference type="NCBI Taxonomy" id="1574488"/>
    <lineage>
        <taxon>Bacteria</taxon>
        <taxon>Bacillati</taxon>
        <taxon>Bacillota</taxon>
        <taxon>Bacilli</taxon>
        <taxon>Bacillales</taxon>
        <taxon>Paenibacillaceae</taxon>
        <taxon>Paenibacillus</taxon>
    </lineage>
</organism>
<dbReference type="InterPro" id="IPR050805">
    <property type="entry name" value="ATG15_Lipase"/>
</dbReference>
<keyword evidence="15" id="KW-0325">Glycoprotein</keyword>
<dbReference type="RefSeq" id="WP_331848731.1">
    <property type="nucleotide sequence ID" value="NZ_JAZHPZ010000016.1"/>
</dbReference>
<accession>A0ABU7VYI1</accession>
<evidence type="ECO:0000256" key="6">
    <source>
        <dbReference type="ARBA" id="ARBA00022692"/>
    </source>
</evidence>